<organism evidence="1 2">
    <name type="scientific">Amycolatopsis endophytica</name>
    <dbReference type="NCBI Taxonomy" id="860233"/>
    <lineage>
        <taxon>Bacteria</taxon>
        <taxon>Bacillati</taxon>
        <taxon>Actinomycetota</taxon>
        <taxon>Actinomycetes</taxon>
        <taxon>Pseudonocardiales</taxon>
        <taxon>Pseudonocardiaceae</taxon>
        <taxon>Amycolatopsis</taxon>
    </lineage>
</organism>
<dbReference type="Proteomes" id="UP000549616">
    <property type="component" value="Unassembled WGS sequence"/>
</dbReference>
<accession>A0A853BD19</accession>
<dbReference type="RefSeq" id="WP_179777458.1">
    <property type="nucleotide sequence ID" value="NZ_JACCFK010000002.1"/>
</dbReference>
<proteinExistence type="predicted"/>
<gene>
    <name evidence="1" type="ORF">HNR02_006638</name>
</gene>
<dbReference type="AlphaFoldDB" id="A0A853BD19"/>
<name>A0A853BD19_9PSEU</name>
<dbReference type="EMBL" id="JACCFK010000002">
    <property type="protein sequence ID" value="NYI93263.1"/>
    <property type="molecule type" value="Genomic_DNA"/>
</dbReference>
<keyword evidence="2" id="KW-1185">Reference proteome</keyword>
<comment type="caution">
    <text evidence="1">The sequence shown here is derived from an EMBL/GenBank/DDBJ whole genome shotgun (WGS) entry which is preliminary data.</text>
</comment>
<evidence type="ECO:0000313" key="2">
    <source>
        <dbReference type="Proteomes" id="UP000549616"/>
    </source>
</evidence>
<sequence length="406" mass="45073">MSTRIGPPLPPEERALDDVAWGQGLRPSRIFSVLLPVWQVEVRATVTDGRPYHVIDRFLERGIAEGGLSSVPELARFFALDEPLVDRAVRFLARIGHVAVRDGGLVLTGLGLESQRDGVCYVVSREDRRKMYFDAFTSRPFGRAYYDTGSVTFLTAEKVGAITAARSYPRFLQLISVHGFRREALGELAGRADRDRYNLPFRIEQPESLGEEIVYLPLHLVRAADARGGTRYLAYGQVSRSADPELSDLCQSVPEIVGLLESETLSIQPGRHEQRITEWLDGKGLHGIRPVETERGAWRVTLPPSAFQPAGRVSPARIGSFVPLATGLLAVWCEDERTREEAFLSRVDSVLTAHGRDPRHDPGPTIERIGRQLHLSARTAEQARELALHLGRNPLAARLTELIAKG</sequence>
<protein>
    <submittedName>
        <fullName evidence="1">Uncharacterized protein</fullName>
    </submittedName>
</protein>
<evidence type="ECO:0000313" key="1">
    <source>
        <dbReference type="EMBL" id="NYI93263.1"/>
    </source>
</evidence>
<reference evidence="1 2" key="1">
    <citation type="submission" date="2020-07" db="EMBL/GenBank/DDBJ databases">
        <title>Sequencing the genomes of 1000 actinobacteria strains.</title>
        <authorList>
            <person name="Klenk H.-P."/>
        </authorList>
    </citation>
    <scope>NUCLEOTIDE SEQUENCE [LARGE SCALE GENOMIC DNA]</scope>
    <source>
        <strain evidence="1 2">DSM 104006</strain>
    </source>
</reference>